<comment type="caution">
    <text evidence="1">The sequence shown here is derived from an EMBL/GenBank/DDBJ whole genome shotgun (WGS) entry which is preliminary data.</text>
</comment>
<dbReference type="AlphaFoldDB" id="A0A0F9IR22"/>
<reference evidence="1" key="1">
    <citation type="journal article" date="2015" name="Nature">
        <title>Complex archaea that bridge the gap between prokaryotes and eukaryotes.</title>
        <authorList>
            <person name="Spang A."/>
            <person name="Saw J.H."/>
            <person name="Jorgensen S.L."/>
            <person name="Zaremba-Niedzwiedzka K."/>
            <person name="Martijn J."/>
            <person name="Lind A.E."/>
            <person name="van Eijk R."/>
            <person name="Schleper C."/>
            <person name="Guy L."/>
            <person name="Ettema T.J."/>
        </authorList>
    </citation>
    <scope>NUCLEOTIDE SEQUENCE</scope>
</reference>
<accession>A0A0F9IR22</accession>
<name>A0A0F9IR22_9ZZZZ</name>
<proteinExistence type="predicted"/>
<gene>
    <name evidence="1" type="ORF">LCGC14_1548450</name>
</gene>
<sequence>MQIIVGDYDNEQVNNGAVLNTVNTRLVKPGELGGLGGVDHFMCNSVRTIVSRYVSRLKRDNSYGFPGAEYNVVIELRRAYEGPVERTVTIPIRCE</sequence>
<evidence type="ECO:0000313" key="1">
    <source>
        <dbReference type="EMBL" id="KKM59252.1"/>
    </source>
</evidence>
<protein>
    <submittedName>
        <fullName evidence="1">Uncharacterized protein</fullName>
    </submittedName>
</protein>
<organism evidence="1">
    <name type="scientific">marine sediment metagenome</name>
    <dbReference type="NCBI Taxonomy" id="412755"/>
    <lineage>
        <taxon>unclassified sequences</taxon>
        <taxon>metagenomes</taxon>
        <taxon>ecological metagenomes</taxon>
    </lineage>
</organism>
<dbReference type="EMBL" id="LAZR01011801">
    <property type="protein sequence ID" value="KKM59252.1"/>
    <property type="molecule type" value="Genomic_DNA"/>
</dbReference>